<dbReference type="PROSITE" id="PS51257">
    <property type="entry name" value="PROKAR_LIPOPROTEIN"/>
    <property type="match status" value="1"/>
</dbReference>
<dbReference type="Proteomes" id="UP000821837">
    <property type="component" value="Chromosome 8"/>
</dbReference>
<accession>A0A9D4PFU7</accession>
<feature type="transmembrane region" description="Helical" evidence="1">
    <location>
        <begin position="5"/>
        <end position="22"/>
    </location>
</feature>
<reference evidence="2" key="1">
    <citation type="journal article" date="2020" name="Cell">
        <title>Large-Scale Comparative Analyses of Tick Genomes Elucidate Their Genetic Diversity and Vector Capacities.</title>
        <authorList>
            <consortium name="Tick Genome and Microbiome Consortium (TIGMIC)"/>
            <person name="Jia N."/>
            <person name="Wang J."/>
            <person name="Shi W."/>
            <person name="Du L."/>
            <person name="Sun Y."/>
            <person name="Zhan W."/>
            <person name="Jiang J.F."/>
            <person name="Wang Q."/>
            <person name="Zhang B."/>
            <person name="Ji P."/>
            <person name="Bell-Sakyi L."/>
            <person name="Cui X.M."/>
            <person name="Yuan T.T."/>
            <person name="Jiang B.G."/>
            <person name="Yang W.F."/>
            <person name="Lam T.T."/>
            <person name="Chang Q.C."/>
            <person name="Ding S.J."/>
            <person name="Wang X.J."/>
            <person name="Zhu J.G."/>
            <person name="Ruan X.D."/>
            <person name="Zhao L."/>
            <person name="Wei J.T."/>
            <person name="Ye R.Z."/>
            <person name="Que T.C."/>
            <person name="Du C.H."/>
            <person name="Zhou Y.H."/>
            <person name="Cheng J.X."/>
            <person name="Dai P.F."/>
            <person name="Guo W.B."/>
            <person name="Han X.H."/>
            <person name="Huang E.J."/>
            <person name="Li L.F."/>
            <person name="Wei W."/>
            <person name="Gao Y.C."/>
            <person name="Liu J.Z."/>
            <person name="Shao H.Z."/>
            <person name="Wang X."/>
            <person name="Wang C.C."/>
            <person name="Yang T.C."/>
            <person name="Huo Q.B."/>
            <person name="Li W."/>
            <person name="Chen H.Y."/>
            <person name="Chen S.E."/>
            <person name="Zhou L.G."/>
            <person name="Ni X.B."/>
            <person name="Tian J.H."/>
            <person name="Sheng Y."/>
            <person name="Liu T."/>
            <person name="Pan Y.S."/>
            <person name="Xia L.Y."/>
            <person name="Li J."/>
            <person name="Zhao F."/>
            <person name="Cao W.C."/>
        </authorList>
    </citation>
    <scope>NUCLEOTIDE SEQUENCE</scope>
    <source>
        <strain evidence="2">Rsan-2018</strain>
    </source>
</reference>
<dbReference type="PANTHER" id="PTHR43313:SF36">
    <property type="entry name" value="D-BETA-HYDROXYBUTYRATE DEHYDROGENASE, MITOCHONDRIAL"/>
    <property type="match status" value="1"/>
</dbReference>
<dbReference type="VEuPathDB" id="VectorBase:RSAN_047556"/>
<name>A0A9D4PFU7_RHISA</name>
<evidence type="ECO:0000313" key="3">
    <source>
        <dbReference type="Proteomes" id="UP000821837"/>
    </source>
</evidence>
<dbReference type="InterPro" id="IPR002347">
    <property type="entry name" value="SDR_fam"/>
</dbReference>
<keyword evidence="3" id="KW-1185">Reference proteome</keyword>
<keyword evidence="1" id="KW-1133">Transmembrane helix</keyword>
<feature type="transmembrane region" description="Helical" evidence="1">
    <location>
        <begin position="28"/>
        <end position="46"/>
    </location>
</feature>
<dbReference type="GO" id="GO:0016491">
    <property type="term" value="F:oxidoreductase activity"/>
    <property type="evidence" value="ECO:0007669"/>
    <property type="project" value="TreeGrafter"/>
</dbReference>
<evidence type="ECO:0000256" key="1">
    <source>
        <dbReference type="SAM" id="Phobius"/>
    </source>
</evidence>
<proteinExistence type="predicted"/>
<dbReference type="Pfam" id="PF00106">
    <property type="entry name" value="adh_short"/>
    <property type="match status" value="1"/>
</dbReference>
<protein>
    <submittedName>
        <fullName evidence="2">Uncharacterized protein</fullName>
    </submittedName>
</protein>
<dbReference type="EMBL" id="JABSTV010001254">
    <property type="protein sequence ID" value="KAH7939091.1"/>
    <property type="molecule type" value="Genomic_DNA"/>
</dbReference>
<reference evidence="2" key="2">
    <citation type="submission" date="2021-09" db="EMBL/GenBank/DDBJ databases">
        <authorList>
            <person name="Jia N."/>
            <person name="Wang J."/>
            <person name="Shi W."/>
            <person name="Du L."/>
            <person name="Sun Y."/>
            <person name="Zhan W."/>
            <person name="Jiang J."/>
            <person name="Wang Q."/>
            <person name="Zhang B."/>
            <person name="Ji P."/>
            <person name="Sakyi L.B."/>
            <person name="Cui X."/>
            <person name="Yuan T."/>
            <person name="Jiang B."/>
            <person name="Yang W."/>
            <person name="Lam T.T.-Y."/>
            <person name="Chang Q."/>
            <person name="Ding S."/>
            <person name="Wang X."/>
            <person name="Zhu J."/>
            <person name="Ruan X."/>
            <person name="Zhao L."/>
            <person name="Wei J."/>
            <person name="Que T."/>
            <person name="Du C."/>
            <person name="Cheng J."/>
            <person name="Dai P."/>
            <person name="Han X."/>
            <person name="Huang E."/>
            <person name="Gao Y."/>
            <person name="Liu J."/>
            <person name="Shao H."/>
            <person name="Ye R."/>
            <person name="Li L."/>
            <person name="Wei W."/>
            <person name="Wang X."/>
            <person name="Wang C."/>
            <person name="Huo Q."/>
            <person name="Li W."/>
            <person name="Guo W."/>
            <person name="Chen H."/>
            <person name="Chen S."/>
            <person name="Zhou L."/>
            <person name="Zhou L."/>
            <person name="Ni X."/>
            <person name="Tian J."/>
            <person name="Zhou Y."/>
            <person name="Sheng Y."/>
            <person name="Liu T."/>
            <person name="Pan Y."/>
            <person name="Xia L."/>
            <person name="Li J."/>
            <person name="Zhao F."/>
            <person name="Cao W."/>
        </authorList>
    </citation>
    <scope>NUCLEOTIDE SEQUENCE</scope>
    <source>
        <strain evidence="2">Rsan-2018</strain>
        <tissue evidence="2">Larvae</tissue>
    </source>
</reference>
<dbReference type="PANTHER" id="PTHR43313">
    <property type="entry name" value="SHORT-CHAIN DEHYDROGENASE/REDUCTASE FAMILY 9C"/>
    <property type="match status" value="1"/>
</dbReference>
<evidence type="ECO:0000313" key="2">
    <source>
        <dbReference type="EMBL" id="KAH7939091.1"/>
    </source>
</evidence>
<dbReference type="VEuPathDB" id="VectorBase:RSAN_033391"/>
<dbReference type="InterPro" id="IPR036291">
    <property type="entry name" value="NAD(P)-bd_dom_sf"/>
</dbReference>
<keyword evidence="1" id="KW-0812">Transmembrane</keyword>
<dbReference type="SUPFAM" id="SSF51735">
    <property type="entry name" value="NAD(P)-binding Rossmann-fold domains"/>
    <property type="match status" value="1"/>
</dbReference>
<dbReference type="AlphaFoldDB" id="A0A9D4PFU7"/>
<organism evidence="2 3">
    <name type="scientific">Rhipicephalus sanguineus</name>
    <name type="common">Brown dog tick</name>
    <name type="synonym">Ixodes sanguineus</name>
    <dbReference type="NCBI Taxonomy" id="34632"/>
    <lineage>
        <taxon>Eukaryota</taxon>
        <taxon>Metazoa</taxon>
        <taxon>Ecdysozoa</taxon>
        <taxon>Arthropoda</taxon>
        <taxon>Chelicerata</taxon>
        <taxon>Arachnida</taxon>
        <taxon>Acari</taxon>
        <taxon>Parasitiformes</taxon>
        <taxon>Ixodida</taxon>
        <taxon>Ixodoidea</taxon>
        <taxon>Ixodidae</taxon>
        <taxon>Rhipicephalinae</taxon>
        <taxon>Rhipicephalus</taxon>
        <taxon>Rhipicephalus</taxon>
    </lineage>
</organism>
<gene>
    <name evidence="2" type="ORF">HPB52_005854</name>
</gene>
<comment type="caution">
    <text evidence="2">The sequence shown here is derived from an EMBL/GenBank/DDBJ whole genome shotgun (WGS) entry which is preliminary data.</text>
</comment>
<dbReference type="GO" id="GO:0008202">
    <property type="term" value="P:steroid metabolic process"/>
    <property type="evidence" value="ECO:0007669"/>
    <property type="project" value="TreeGrafter"/>
</dbReference>
<sequence>MRTPWTLFFALVFAFYGCWRYVPLANILAQWIGFVVVVSTLSYWLARYLWSIVFVSLVSGEGKAVLVVGCDTGFGYFLVKSLCRAGFFVFAGCLDATCDGANELKKLANVKVLQLDISSERQVSDALVTIKDGLGSKGWWTNISAPLFSRGLTTEDLKKNCPEVADDFTQKEIDSWIDSSKNFYDILNRENLQEVADVMVLAVRETDPRTWYTTPWSLCTAVSVPFHLPA</sequence>
<keyword evidence="1" id="KW-0472">Membrane</keyword>
<dbReference type="Gene3D" id="3.40.50.720">
    <property type="entry name" value="NAD(P)-binding Rossmann-like Domain"/>
    <property type="match status" value="1"/>
</dbReference>